<name>A0ABS9VYT0_9BIFI</name>
<dbReference type="Pfam" id="PF13304">
    <property type="entry name" value="AAA_21"/>
    <property type="match status" value="1"/>
</dbReference>
<dbReference type="InterPro" id="IPR027417">
    <property type="entry name" value="P-loop_NTPase"/>
</dbReference>
<evidence type="ECO:0000313" key="2">
    <source>
        <dbReference type="EMBL" id="MCH9277261.1"/>
    </source>
</evidence>
<keyword evidence="2" id="KW-0547">Nucleotide-binding</keyword>
<gene>
    <name evidence="2" type="ORF">JS533_013485</name>
</gene>
<organism evidence="2 3">
    <name type="scientific">Bifidobacterium amazonense</name>
    <dbReference type="NCBI Taxonomy" id="2809027"/>
    <lineage>
        <taxon>Bacteria</taxon>
        <taxon>Bacillati</taxon>
        <taxon>Actinomycetota</taxon>
        <taxon>Actinomycetes</taxon>
        <taxon>Bifidobacteriales</taxon>
        <taxon>Bifidobacteriaceae</taxon>
        <taxon>Bifidobacterium</taxon>
    </lineage>
</organism>
<dbReference type="GO" id="GO:0005524">
    <property type="term" value="F:ATP binding"/>
    <property type="evidence" value="ECO:0007669"/>
    <property type="project" value="UniProtKB-KW"/>
</dbReference>
<evidence type="ECO:0000313" key="3">
    <source>
        <dbReference type="Proteomes" id="UP000710815"/>
    </source>
</evidence>
<dbReference type="InterPro" id="IPR003959">
    <property type="entry name" value="ATPase_AAA_core"/>
</dbReference>
<accession>A0ABS9VYT0</accession>
<protein>
    <submittedName>
        <fullName evidence="2">ATP-binding protein</fullName>
    </submittedName>
</protein>
<dbReference type="PANTHER" id="PTHR43581:SF2">
    <property type="entry name" value="EXCINUCLEASE ATPASE SUBUNIT"/>
    <property type="match status" value="1"/>
</dbReference>
<feature type="domain" description="ATPase AAA-type core" evidence="1">
    <location>
        <begin position="287"/>
        <end position="398"/>
    </location>
</feature>
<evidence type="ECO:0000259" key="1">
    <source>
        <dbReference type="Pfam" id="PF13304"/>
    </source>
</evidence>
<sequence length="462" mass="51341">MSSYARKVIAVKLTLDHFAGIEHAEIQLDGLTVIAGLNNTGKSTVGKALYSVFNALNGIQARLLRQRRDEIESQAANALRGYMGTVRSKRGRYPNVREVDAYIDHVMERYGEGQCGSEDPQRARYRSAVISELLSVADPDAGPEVPASAGEFVDRLFADIDEILDYPEEELVKTVLSDYFGDMFHNQIMPLNSGGIRNASVELVIKDKPIRISFTGDECDSVVRDVDIEHDALYIADPFVIDTLNRQFQPGQLDVVEQNLRNRLVDTVGHASDAGDGLGANMIRRNIAKDKLADVERILGGVIPGDIRSLADGYYLDSPRAGGSVRFENMSTGLKSFAVLKMLIERGKFGERDVLVLDEPEIHLHPEWQMKYAQVIVLLQKTFDLTVVVTTHSPYFLDAFDLYSRQYGTSGSASYYESSRDLESNAIVFEDVTGNIDAIYQTMAGPIDVLNALRDELEERDS</sequence>
<dbReference type="InterPro" id="IPR051396">
    <property type="entry name" value="Bact_Antivir_Def_Nuclease"/>
</dbReference>
<dbReference type="Gene3D" id="3.40.50.300">
    <property type="entry name" value="P-loop containing nucleotide triphosphate hydrolases"/>
    <property type="match status" value="2"/>
</dbReference>
<dbReference type="RefSeq" id="WP_241515324.1">
    <property type="nucleotide sequence ID" value="NZ_JAFEJT020000114.1"/>
</dbReference>
<keyword evidence="3" id="KW-1185">Reference proteome</keyword>
<dbReference type="PANTHER" id="PTHR43581">
    <property type="entry name" value="ATP/GTP PHOSPHATASE"/>
    <property type="match status" value="1"/>
</dbReference>
<dbReference type="EMBL" id="JAFEJT020000114">
    <property type="protein sequence ID" value="MCH9277261.1"/>
    <property type="molecule type" value="Genomic_DNA"/>
</dbReference>
<reference evidence="2 3" key="1">
    <citation type="journal article" date="2021" name="Environ. Microbiol.">
        <title>Genetic insights into the dark matter of the mammalian gut microbiota through targeted genome reconstruction.</title>
        <authorList>
            <person name="Lugli G.A."/>
            <person name="Alessandri G."/>
            <person name="Milani C."/>
            <person name="Viappiani A."/>
            <person name="Fontana F."/>
            <person name="Tarracchini C."/>
            <person name="Mancabelli L."/>
            <person name="Argentini C."/>
            <person name="Ruiz L."/>
            <person name="Margolles A."/>
            <person name="van Sinderen D."/>
            <person name="Turroni F."/>
            <person name="Ventura M."/>
        </authorList>
    </citation>
    <scope>NUCLEOTIDE SEQUENCE [LARGE SCALE GENOMIC DNA]</scope>
    <source>
        <strain evidence="2 3">MA1</strain>
    </source>
</reference>
<dbReference type="Proteomes" id="UP000710815">
    <property type="component" value="Unassembled WGS sequence"/>
</dbReference>
<dbReference type="SUPFAM" id="SSF52540">
    <property type="entry name" value="P-loop containing nucleoside triphosphate hydrolases"/>
    <property type="match status" value="1"/>
</dbReference>
<proteinExistence type="predicted"/>
<reference evidence="2 3" key="2">
    <citation type="journal article" date="2021" name="Syst. Appl. Microbiol.">
        <title>Phylogenetic classification of ten novel species belonging to the genus Bifidobacterium comprising B. phasiani sp. nov., B. pongonis sp. nov., B. saguinibicoloris sp. nov., B. colobi sp. nov., B. simiiventris sp. nov., B. santillanense sp. nov., B. miconis sp. nov., B. amazonense sp. nov., B. pluvialisilvae sp. nov., and B. miconisargentati sp. nov.</title>
        <authorList>
            <person name="Lugli G.A."/>
            <person name="Calvete-Torre I."/>
            <person name="Alessandri G."/>
            <person name="Milani C."/>
            <person name="Turroni F."/>
            <person name="Laiolo P."/>
            <person name="Ossiprandi M.C."/>
            <person name="Margolles A."/>
            <person name="Ruiz L."/>
            <person name="Ventura M."/>
        </authorList>
    </citation>
    <scope>NUCLEOTIDE SEQUENCE [LARGE SCALE GENOMIC DNA]</scope>
    <source>
        <strain evidence="2 3">MA1</strain>
    </source>
</reference>
<comment type="caution">
    <text evidence="2">The sequence shown here is derived from an EMBL/GenBank/DDBJ whole genome shotgun (WGS) entry which is preliminary data.</text>
</comment>
<keyword evidence="2" id="KW-0067">ATP-binding</keyword>